<organism evidence="2 3">
    <name type="scientific">Immersiella caudata</name>
    <dbReference type="NCBI Taxonomy" id="314043"/>
    <lineage>
        <taxon>Eukaryota</taxon>
        <taxon>Fungi</taxon>
        <taxon>Dikarya</taxon>
        <taxon>Ascomycota</taxon>
        <taxon>Pezizomycotina</taxon>
        <taxon>Sordariomycetes</taxon>
        <taxon>Sordariomycetidae</taxon>
        <taxon>Sordariales</taxon>
        <taxon>Lasiosphaeriaceae</taxon>
        <taxon>Immersiella</taxon>
    </lineage>
</organism>
<feature type="region of interest" description="Disordered" evidence="1">
    <location>
        <begin position="67"/>
        <end position="92"/>
    </location>
</feature>
<evidence type="ECO:0000313" key="2">
    <source>
        <dbReference type="EMBL" id="KAK0611922.1"/>
    </source>
</evidence>
<evidence type="ECO:0000256" key="1">
    <source>
        <dbReference type="SAM" id="MobiDB-lite"/>
    </source>
</evidence>
<proteinExistence type="predicted"/>
<sequence>MWAVGLGWTTAWAVPASRRSRGDEPVGLTAPFRCEGLSGELDRHFPIRFCVLVAIVFASPRPSEIQVRTKPQPSVVQAGKPTSLPSHGKTRGVRVGLSLHDGANVANTAVESAAQSSPGR</sequence>
<keyword evidence="3" id="KW-1185">Reference proteome</keyword>
<reference evidence="2" key="1">
    <citation type="submission" date="2023-06" db="EMBL/GenBank/DDBJ databases">
        <title>Genome-scale phylogeny and comparative genomics of the fungal order Sordariales.</title>
        <authorList>
            <consortium name="Lawrence Berkeley National Laboratory"/>
            <person name="Hensen N."/>
            <person name="Bonometti L."/>
            <person name="Westerberg I."/>
            <person name="Brannstrom I.O."/>
            <person name="Guillou S."/>
            <person name="Cros-Aarteil S."/>
            <person name="Calhoun S."/>
            <person name="Haridas S."/>
            <person name="Kuo A."/>
            <person name="Mondo S."/>
            <person name="Pangilinan J."/>
            <person name="Riley R."/>
            <person name="Labutti K."/>
            <person name="Andreopoulos B."/>
            <person name="Lipzen A."/>
            <person name="Chen C."/>
            <person name="Yanf M."/>
            <person name="Daum C."/>
            <person name="Ng V."/>
            <person name="Clum A."/>
            <person name="Steindorff A."/>
            <person name="Ohm R."/>
            <person name="Martin F."/>
            <person name="Silar P."/>
            <person name="Natvig D."/>
            <person name="Lalanne C."/>
            <person name="Gautier V."/>
            <person name="Ament-Velasquez S.L."/>
            <person name="Kruys A."/>
            <person name="Hutchinson M.I."/>
            <person name="Powell A.J."/>
            <person name="Barry K."/>
            <person name="Miller A.N."/>
            <person name="Grigoriev I.V."/>
            <person name="Debuchy R."/>
            <person name="Gladieux P."/>
            <person name="Thoren M.H."/>
            <person name="Johannesson H."/>
        </authorList>
    </citation>
    <scope>NUCLEOTIDE SEQUENCE</scope>
    <source>
        <strain evidence="2">CBS 606.72</strain>
    </source>
</reference>
<gene>
    <name evidence="2" type="ORF">B0T14DRAFT_531275</name>
</gene>
<dbReference type="EMBL" id="JAULSU010000007">
    <property type="protein sequence ID" value="KAK0611922.1"/>
    <property type="molecule type" value="Genomic_DNA"/>
</dbReference>
<protein>
    <submittedName>
        <fullName evidence="2">Uncharacterized protein</fullName>
    </submittedName>
</protein>
<evidence type="ECO:0000313" key="3">
    <source>
        <dbReference type="Proteomes" id="UP001175000"/>
    </source>
</evidence>
<comment type="caution">
    <text evidence="2">The sequence shown here is derived from an EMBL/GenBank/DDBJ whole genome shotgun (WGS) entry which is preliminary data.</text>
</comment>
<dbReference type="Proteomes" id="UP001175000">
    <property type="component" value="Unassembled WGS sequence"/>
</dbReference>
<name>A0AA39WAH5_9PEZI</name>
<accession>A0AA39WAH5</accession>
<dbReference type="AlphaFoldDB" id="A0AA39WAH5"/>